<proteinExistence type="predicted"/>
<dbReference type="EMBL" id="DVMH01000004">
    <property type="protein sequence ID" value="HIU09744.1"/>
    <property type="molecule type" value="Genomic_DNA"/>
</dbReference>
<dbReference type="GO" id="GO:0016787">
    <property type="term" value="F:hydrolase activity"/>
    <property type="evidence" value="ECO:0007669"/>
    <property type="project" value="UniProtKB-KW"/>
</dbReference>
<dbReference type="PANTHER" id="PTHR46438:SF11">
    <property type="entry name" value="LIPASE-RELATED"/>
    <property type="match status" value="1"/>
</dbReference>
<evidence type="ECO:0000313" key="2">
    <source>
        <dbReference type="EMBL" id="HIU09744.1"/>
    </source>
</evidence>
<evidence type="ECO:0000313" key="3">
    <source>
        <dbReference type="Proteomes" id="UP000824124"/>
    </source>
</evidence>
<dbReference type="AlphaFoldDB" id="A0A9D1HI83"/>
<protein>
    <submittedName>
        <fullName evidence="2">Alpha/beta hydrolase</fullName>
    </submittedName>
</protein>
<dbReference type="PANTHER" id="PTHR46438">
    <property type="entry name" value="ALPHA/BETA-HYDROLASES SUPERFAMILY PROTEIN"/>
    <property type="match status" value="1"/>
</dbReference>
<keyword evidence="2" id="KW-0378">Hydrolase</keyword>
<dbReference type="SUPFAM" id="SSF53474">
    <property type="entry name" value="alpha/beta-Hydrolases"/>
    <property type="match status" value="1"/>
</dbReference>
<dbReference type="Proteomes" id="UP000824124">
    <property type="component" value="Unassembled WGS sequence"/>
</dbReference>
<sequence>MTSLTGPKLGEFIYKAEALQKVCYLVGGAGWPVLLLHGWGCSSETMLPVFRHLMPNFLVYDFDLPGFGISPEPPAVWDTNDYAAMLAAFIKANCDRPPIIIAHSFGGRLALRLAAQQIPHKMILTGCAGLPPHRGLDYYVKVYSYKTAKKLLSLPGLSVHKEKMLQNARNKSGSEDYRNASEVMRAVFVKTVNEDQTVNLPKVTVPTILFWGENDTATPLSDGEKMAKQMQDAALIVKKGGTHFAFLEFLPEFLAIADNFLQPEKQ</sequence>
<reference evidence="2" key="1">
    <citation type="submission" date="2020-10" db="EMBL/GenBank/DDBJ databases">
        <authorList>
            <person name="Gilroy R."/>
        </authorList>
    </citation>
    <scope>NUCLEOTIDE SEQUENCE</scope>
    <source>
        <strain evidence="2">2830</strain>
    </source>
</reference>
<gene>
    <name evidence="2" type="ORF">IAB00_00595</name>
</gene>
<evidence type="ECO:0000259" key="1">
    <source>
        <dbReference type="Pfam" id="PF12697"/>
    </source>
</evidence>
<dbReference type="InterPro" id="IPR000073">
    <property type="entry name" value="AB_hydrolase_1"/>
</dbReference>
<dbReference type="Gene3D" id="3.40.50.1820">
    <property type="entry name" value="alpha/beta hydrolase"/>
    <property type="match status" value="1"/>
</dbReference>
<feature type="domain" description="AB hydrolase-1" evidence="1">
    <location>
        <begin position="33"/>
        <end position="248"/>
    </location>
</feature>
<organism evidence="2 3">
    <name type="scientific">Candidatus Avidehalobacter gallistercoris</name>
    <dbReference type="NCBI Taxonomy" id="2840694"/>
    <lineage>
        <taxon>Bacteria</taxon>
        <taxon>Bacillati</taxon>
        <taxon>Bacillota</taxon>
        <taxon>Clostridia</taxon>
        <taxon>Eubacteriales</taxon>
        <taxon>Peptococcaceae</taxon>
        <taxon>Peptococcaceae incertae sedis</taxon>
        <taxon>Candidatus Avidehalobacter</taxon>
    </lineage>
</organism>
<reference evidence="2" key="2">
    <citation type="journal article" date="2021" name="PeerJ">
        <title>Extensive microbial diversity within the chicken gut microbiome revealed by metagenomics and culture.</title>
        <authorList>
            <person name="Gilroy R."/>
            <person name="Ravi A."/>
            <person name="Getino M."/>
            <person name="Pursley I."/>
            <person name="Horton D.L."/>
            <person name="Alikhan N.F."/>
            <person name="Baker D."/>
            <person name="Gharbi K."/>
            <person name="Hall N."/>
            <person name="Watson M."/>
            <person name="Adriaenssens E.M."/>
            <person name="Foster-Nyarko E."/>
            <person name="Jarju S."/>
            <person name="Secka A."/>
            <person name="Antonio M."/>
            <person name="Oren A."/>
            <person name="Chaudhuri R.R."/>
            <person name="La Ragione R."/>
            <person name="Hildebrand F."/>
            <person name="Pallen M.J."/>
        </authorList>
    </citation>
    <scope>NUCLEOTIDE SEQUENCE</scope>
    <source>
        <strain evidence="2">2830</strain>
    </source>
</reference>
<dbReference type="PRINTS" id="PR00111">
    <property type="entry name" value="ABHYDROLASE"/>
</dbReference>
<dbReference type="InterPro" id="IPR029058">
    <property type="entry name" value="AB_hydrolase_fold"/>
</dbReference>
<name>A0A9D1HI83_9FIRM</name>
<accession>A0A9D1HI83</accession>
<dbReference type="Pfam" id="PF12697">
    <property type="entry name" value="Abhydrolase_6"/>
    <property type="match status" value="1"/>
</dbReference>
<comment type="caution">
    <text evidence="2">The sequence shown here is derived from an EMBL/GenBank/DDBJ whole genome shotgun (WGS) entry which is preliminary data.</text>
</comment>